<dbReference type="InterPro" id="IPR029486">
    <property type="entry name" value="GH97_N"/>
</dbReference>
<dbReference type="AlphaFoldDB" id="A0A1Q2H2H0"/>
<dbReference type="InterPro" id="IPR013780">
    <property type="entry name" value="Glyco_hydro_b"/>
</dbReference>
<dbReference type="Pfam" id="PF14509">
    <property type="entry name" value="GH97_C"/>
    <property type="match status" value="1"/>
</dbReference>
<dbReference type="InterPro" id="IPR014718">
    <property type="entry name" value="GH-type_carb-bd"/>
</dbReference>
<dbReference type="EMBL" id="CP019628">
    <property type="protein sequence ID" value="AQQ01542.1"/>
    <property type="molecule type" value="Genomic_DNA"/>
</dbReference>
<name>A0A1Q2H2H0_9GAMM</name>
<dbReference type="Proteomes" id="UP000188243">
    <property type="component" value="Chromosome"/>
</dbReference>
<dbReference type="Pfam" id="PF14508">
    <property type="entry name" value="GH97_N"/>
    <property type="match status" value="1"/>
</dbReference>
<organism evidence="7 8">
    <name type="scientific">Pseudoalteromonas aliena</name>
    <dbReference type="NCBI Taxonomy" id="247523"/>
    <lineage>
        <taxon>Bacteria</taxon>
        <taxon>Pseudomonadati</taxon>
        <taxon>Pseudomonadota</taxon>
        <taxon>Gammaproteobacteria</taxon>
        <taxon>Alteromonadales</taxon>
        <taxon>Pseudoalteromonadaceae</taxon>
        <taxon>Pseudoalteromonas</taxon>
    </lineage>
</organism>
<feature type="domain" description="Glycosyl-hydrolase 97 N-terminal" evidence="5">
    <location>
        <begin position="25"/>
        <end position="286"/>
    </location>
</feature>
<accession>A0A1Q2H2H0</accession>
<feature type="domain" description="Glycosyl-hydrolase 97 catalytic" evidence="4">
    <location>
        <begin position="305"/>
        <end position="457"/>
    </location>
</feature>
<dbReference type="GO" id="GO:0016798">
    <property type="term" value="F:hydrolase activity, acting on glycosyl bonds"/>
    <property type="evidence" value="ECO:0007669"/>
    <property type="project" value="UniProtKB-KW"/>
</dbReference>
<dbReference type="InterPro" id="IPR029483">
    <property type="entry name" value="GH97_C"/>
</dbReference>
<dbReference type="STRING" id="247523.B0W48_18215"/>
<dbReference type="SUPFAM" id="SSF51445">
    <property type="entry name" value="(Trans)glycosidases"/>
    <property type="match status" value="1"/>
</dbReference>
<dbReference type="Gene3D" id="2.60.40.1180">
    <property type="entry name" value="Golgi alpha-mannosidase II"/>
    <property type="match status" value="1"/>
</dbReference>
<feature type="domain" description="Glycosyl-hydrolase 97 C-terminal oligomerisation" evidence="6">
    <location>
        <begin position="555"/>
        <end position="650"/>
    </location>
</feature>
<evidence type="ECO:0000259" key="6">
    <source>
        <dbReference type="Pfam" id="PF14509"/>
    </source>
</evidence>
<keyword evidence="2" id="KW-0326">Glycosidase</keyword>
<dbReference type="KEGG" id="paln:B0W48_18215"/>
<evidence type="ECO:0000259" key="4">
    <source>
        <dbReference type="Pfam" id="PF10566"/>
    </source>
</evidence>
<gene>
    <name evidence="7" type="ORF">B0W48_18215</name>
</gene>
<sequence length="655" mass="74718">MKKLFFLVFLTAIISCRVDAVNKTITSPSGEIELTINTDRIDLEYSIKVSEELIFEDAKANIMFEKDGLLLRKNKFKSMTTQYVDKVVTPHIKQKSATIRDNYNQLNLEYTTGIIVQFRVFDNGVAYRFVSDKRGESKVVSETAEFKFTRDFLTYYPQEKSFYSHNERTYLNKNLSELSDENLGSLPLLVDGSKFKVVITETGLRNFPGLWVTGNGKTSLIGTHPKRVLSSSLKDGSDRNETIIKRAEDIALISASESDFKFPWRVIAISQDDKELLNNQLSYLLAQESEIDPTWVKPGKVAWDWWNANNLYGVDFKAGVNTETYKYYIDFAAQYGLEYIILDEGWYTLGNALEIVDDIDVQEIVSYGESKNIGVILWVVWETLGKDMDSILKHYQKWGVKGIKVDFMQRDDQEMVNYYWKVAKAAADAKLLVNFHGSYKPAGLRRAYPNVITREGVRGLEHNKWGDYITSEHNLTLPFIRMLAGPMDYTPGAMVNTQPENFRISFNRPMSKTTRAHQVALYVVFESPLQMLADSPSNYRKEHESTRFISSIPSVWDETVVLSAKLTDHIVMARRSGSDWFVAVLGNSEGREYEIDFGFLGQGQYKMELFKDGINADNYASDYATSTLAIDSKLKHKVQLAPNGGWVAKLRKVAN</sequence>
<evidence type="ECO:0000256" key="2">
    <source>
        <dbReference type="ARBA" id="ARBA00023295"/>
    </source>
</evidence>
<dbReference type="GO" id="GO:0030246">
    <property type="term" value="F:carbohydrate binding"/>
    <property type="evidence" value="ECO:0007669"/>
    <property type="project" value="InterPro"/>
</dbReference>
<dbReference type="InterPro" id="IPR017853">
    <property type="entry name" value="GH"/>
</dbReference>
<dbReference type="RefSeq" id="WP_077538177.1">
    <property type="nucleotide sequence ID" value="NZ_CP019628.1"/>
</dbReference>
<evidence type="ECO:0000256" key="1">
    <source>
        <dbReference type="ARBA" id="ARBA00022801"/>
    </source>
</evidence>
<dbReference type="InterPro" id="IPR019563">
    <property type="entry name" value="GH97_catalytic"/>
</dbReference>
<feature type="signal peptide" evidence="3">
    <location>
        <begin position="1"/>
        <end position="20"/>
    </location>
</feature>
<feature type="chain" id="PRO_5013134555" evidence="3">
    <location>
        <begin position="21"/>
        <end position="655"/>
    </location>
</feature>
<keyword evidence="3" id="KW-0732">Signal</keyword>
<reference evidence="7 8" key="1">
    <citation type="submission" date="2017-02" db="EMBL/GenBank/DDBJ databases">
        <title>Complete genome sequence of the cold-active Pseudoalteromonas aliena strain EH1 isolated from Arctic seawater.</title>
        <authorList>
            <person name="Kim E."/>
            <person name="Heo E."/>
            <person name="Kim H."/>
            <person name="Kim D."/>
        </authorList>
    </citation>
    <scope>NUCLEOTIDE SEQUENCE [LARGE SCALE GENOMIC DNA]</scope>
    <source>
        <strain evidence="7 8">EH1</strain>
    </source>
</reference>
<dbReference type="PANTHER" id="PTHR35803:SF2">
    <property type="entry name" value="RETAINING ALPHA-GALACTOSIDASE"/>
    <property type="match status" value="1"/>
</dbReference>
<dbReference type="Gene3D" id="3.20.20.70">
    <property type="entry name" value="Aldolase class I"/>
    <property type="match status" value="1"/>
</dbReference>
<dbReference type="InterPro" id="IPR052720">
    <property type="entry name" value="Glycosyl_hydrolase_97"/>
</dbReference>
<dbReference type="Pfam" id="PF10566">
    <property type="entry name" value="Glyco_hydro_97"/>
    <property type="match status" value="1"/>
</dbReference>
<dbReference type="InterPro" id="IPR013785">
    <property type="entry name" value="Aldolase_TIM"/>
</dbReference>
<proteinExistence type="predicted"/>
<evidence type="ECO:0000313" key="7">
    <source>
        <dbReference type="EMBL" id="AQQ01542.1"/>
    </source>
</evidence>
<evidence type="ECO:0000256" key="3">
    <source>
        <dbReference type="SAM" id="SignalP"/>
    </source>
</evidence>
<evidence type="ECO:0000259" key="5">
    <source>
        <dbReference type="Pfam" id="PF14508"/>
    </source>
</evidence>
<dbReference type="PROSITE" id="PS51257">
    <property type="entry name" value="PROKAR_LIPOPROTEIN"/>
    <property type="match status" value="1"/>
</dbReference>
<dbReference type="PANTHER" id="PTHR35803">
    <property type="entry name" value="GLUCAN 1,4-ALPHA-GLUCOSIDASE SUSB-RELATED"/>
    <property type="match status" value="1"/>
</dbReference>
<protein>
    <submittedName>
        <fullName evidence="7">Alpha-glucosidase</fullName>
    </submittedName>
</protein>
<keyword evidence="1" id="KW-0378">Hydrolase</keyword>
<dbReference type="Gene3D" id="2.70.98.10">
    <property type="match status" value="1"/>
</dbReference>
<evidence type="ECO:0000313" key="8">
    <source>
        <dbReference type="Proteomes" id="UP000188243"/>
    </source>
</evidence>